<dbReference type="HOGENOM" id="CLU_1233610_0_0_0"/>
<dbReference type="OrthoDB" id="2581208at2"/>
<dbReference type="AlphaFoldDB" id="G8NRR7"/>
<evidence type="ECO:0000313" key="3">
    <source>
        <dbReference type="Proteomes" id="UP000007113"/>
    </source>
</evidence>
<protein>
    <submittedName>
        <fullName evidence="2">Uncharacterized protein</fullName>
    </submittedName>
</protein>
<proteinExistence type="predicted"/>
<feature type="region of interest" description="Disordered" evidence="1">
    <location>
        <begin position="196"/>
        <end position="224"/>
    </location>
</feature>
<dbReference type="KEGG" id="gma:AciX8_4231"/>
<organism evidence="2 3">
    <name type="scientific">Granulicella mallensis (strain ATCC BAA-1857 / DSM 23137 / MP5ACTX8)</name>
    <dbReference type="NCBI Taxonomy" id="682795"/>
    <lineage>
        <taxon>Bacteria</taxon>
        <taxon>Pseudomonadati</taxon>
        <taxon>Acidobacteriota</taxon>
        <taxon>Terriglobia</taxon>
        <taxon>Terriglobales</taxon>
        <taxon>Acidobacteriaceae</taxon>
        <taxon>Granulicella</taxon>
    </lineage>
</organism>
<name>G8NRR7_GRAMM</name>
<dbReference type="RefSeq" id="WP_014267379.1">
    <property type="nucleotide sequence ID" value="NC_016631.1"/>
</dbReference>
<gene>
    <name evidence="2" type="ordered locus">AciX8_4231</name>
</gene>
<keyword evidence="3" id="KW-1185">Reference proteome</keyword>
<dbReference type="Proteomes" id="UP000007113">
    <property type="component" value="Chromosome"/>
</dbReference>
<evidence type="ECO:0000313" key="2">
    <source>
        <dbReference type="EMBL" id="AEU38508.1"/>
    </source>
</evidence>
<dbReference type="EMBL" id="CP003130">
    <property type="protein sequence ID" value="AEU38508.1"/>
    <property type="molecule type" value="Genomic_DNA"/>
</dbReference>
<evidence type="ECO:0000256" key="1">
    <source>
        <dbReference type="SAM" id="MobiDB-lite"/>
    </source>
</evidence>
<accession>G8NRR7</accession>
<reference evidence="2 3" key="1">
    <citation type="submission" date="2011-11" db="EMBL/GenBank/DDBJ databases">
        <title>Complete sequence of Granulicella mallensis MP5ACTX8.</title>
        <authorList>
            <consortium name="US DOE Joint Genome Institute"/>
            <person name="Lucas S."/>
            <person name="Copeland A."/>
            <person name="Lapidus A."/>
            <person name="Cheng J.-F."/>
            <person name="Goodwin L."/>
            <person name="Pitluck S."/>
            <person name="Peters L."/>
            <person name="Lu M."/>
            <person name="Detter J.C."/>
            <person name="Han C."/>
            <person name="Tapia R."/>
            <person name="Land M."/>
            <person name="Hauser L."/>
            <person name="Kyrpides N."/>
            <person name="Ivanova N."/>
            <person name="Mikhailova N."/>
            <person name="Pagani I."/>
            <person name="Rawat S."/>
            <person name="Mannisto M."/>
            <person name="Haggblom M."/>
            <person name="Woyke T."/>
        </authorList>
    </citation>
    <scope>NUCLEOTIDE SEQUENCE [LARGE SCALE GENOMIC DNA]</scope>
    <source>
        <strain evidence="3">ATCC BAA-1857 / DSM 23137 / MP5ACTX8</strain>
    </source>
</reference>
<sequence>METVKREVFRLQADSWDLRGTWNKSTDLASVICPVDPGHQRAGARLTELNVNFAKAALKNDFIWSWYSECLVRKDVAAALNSMGLTGLSTRPAVVTSGKQIYTDEYVEFFATGWGGIAAPESGVHLTYECSACGMLKYSGVKDWTKLVDWSQWDGSDIFMVWPLPSYIFTKFDTAQILKDSGLTGLELKPIEDLEPQDELSPGRMSYRFSPENLDRHNIPSSIR</sequence>
<dbReference type="eggNOG" id="COG1413">
    <property type="taxonomic scope" value="Bacteria"/>
</dbReference>